<dbReference type="EMBL" id="LAZR01000261">
    <property type="protein sequence ID" value="KKN78542.1"/>
    <property type="molecule type" value="Genomic_DNA"/>
</dbReference>
<proteinExistence type="predicted"/>
<dbReference type="AlphaFoldDB" id="A0A0F9TUA1"/>
<feature type="region of interest" description="Disordered" evidence="3">
    <location>
        <begin position="212"/>
        <end position="233"/>
    </location>
</feature>
<accession>A0A0F9TUA1</accession>
<sequence>MRILDFSRELPRLIMLALGALTVFSAQAFTPLSGPVTGAVQVPPNVVLVLDGSSSMVMNQVGNETRLDVARRTAREVMAEHRHVRFGLFSFRATEGHGDSGRDAPGGELLVPVDSIAAESPAGQRHLRRLHSALDDLDPRAGDDRDAWTWTPLAETYYEVTRYLRGLRAFYPQSRGELERQQFSSPIEYRCQRNAGLILTDGLPTYDREFPLNLAQDPDGRRAQSTTGFDLPNWDQDHAGDLDGGAPMAEGSSFYLDDIAAFGNEIDLRPSGRGSLTDAAGQSWDDPAFVRQHLQTYILGFSLDDPRLSSAALAGGGRYFSVNEAAGLRDALASALVDISSTPGSGGGAVVADGVLQAGTSRYYQTQYDPADWSGSLRAFVLDAQGVPARQLWSTDQTLPPGQVAGRLESWRWGDTQNAGMPLALNGNAYTRLSANQQQQLDAAAVNAGLQGAAGQQLLDWARGQRVEGLRQRRHLLGDVLNATPVLLSAVPATGMTDDAYLLHVSKRMTLPELLLVGANDGFLRVFDNSGRQVYGYLPATLQARLGDWARPDYARGGRHLSGVDGRIGLADVAFPEGWATLAASGLGAGGKALFALQMLAPGASYAEPQVLWEVNAEQPGWQNLGHVYAEPHMLTAQGQTLLLTGNGYGSARGVAALLVLEATSGRLLHSIEVSARAGMTDSNALAGLTLQRDEQGELIAAFAGDQHGQLWKFDLSDSDYHNWAVAHGGSPLFATAPGQPISVAPLLHPSAAARGDLLLFGTGQFLQPEDLTNTSTQAFYAVLDTATPPNGGLTPAHLQQQRVLGEQTDAASGRTIRLASATPVDWTRQYGWQMSLPDKGEKVSRAARIKDSRVLFNSGSIIGENTDPCVTQAGGWLMSLALDSGAMLPVATMDSNADGRVSSLDQPAAGIRLDIGLPGELSALDVPIGVDSEAQTDCSPEIYLLQGSVGPTAVQGQAHCRFQRILWRQLL</sequence>
<reference evidence="5" key="1">
    <citation type="journal article" date="2015" name="Nature">
        <title>Complex archaea that bridge the gap between prokaryotes and eukaryotes.</title>
        <authorList>
            <person name="Spang A."/>
            <person name="Saw J.H."/>
            <person name="Jorgensen S.L."/>
            <person name="Zaremba-Niedzwiedzka K."/>
            <person name="Martijn J."/>
            <person name="Lind A.E."/>
            <person name="van Eijk R."/>
            <person name="Schleper C."/>
            <person name="Guy L."/>
            <person name="Ettema T.J."/>
        </authorList>
    </citation>
    <scope>NUCLEOTIDE SEQUENCE</scope>
</reference>
<comment type="caution">
    <text evidence="5">The sequence shown here is derived from an EMBL/GenBank/DDBJ whole genome shotgun (WGS) entry which is preliminary data.</text>
</comment>
<evidence type="ECO:0000256" key="3">
    <source>
        <dbReference type="SAM" id="MobiDB-lite"/>
    </source>
</evidence>
<dbReference type="InterPro" id="IPR036465">
    <property type="entry name" value="vWFA_dom_sf"/>
</dbReference>
<evidence type="ECO:0000313" key="5">
    <source>
        <dbReference type="EMBL" id="KKN78542.1"/>
    </source>
</evidence>
<dbReference type="Pfam" id="PF05567">
    <property type="entry name" value="T4P_PilY1"/>
    <property type="match status" value="1"/>
</dbReference>
<keyword evidence="2" id="KW-0106">Calcium</keyword>
<keyword evidence="1" id="KW-0479">Metal-binding</keyword>
<feature type="domain" description="PilY1 beta-propeller" evidence="4">
    <location>
        <begin position="501"/>
        <end position="809"/>
    </location>
</feature>
<name>A0A0F9TUA1_9ZZZZ</name>
<protein>
    <recommendedName>
        <fullName evidence="4">PilY1 beta-propeller domain-containing protein</fullName>
    </recommendedName>
</protein>
<evidence type="ECO:0000256" key="1">
    <source>
        <dbReference type="ARBA" id="ARBA00022723"/>
    </source>
</evidence>
<dbReference type="Gene3D" id="3.40.50.410">
    <property type="entry name" value="von Willebrand factor, type A domain"/>
    <property type="match status" value="1"/>
</dbReference>
<dbReference type="SUPFAM" id="SSF53300">
    <property type="entry name" value="vWA-like"/>
    <property type="match status" value="1"/>
</dbReference>
<dbReference type="GO" id="GO:0046872">
    <property type="term" value="F:metal ion binding"/>
    <property type="evidence" value="ECO:0007669"/>
    <property type="project" value="UniProtKB-KW"/>
</dbReference>
<gene>
    <name evidence="5" type="ORF">LCGC14_0349360</name>
</gene>
<organism evidence="5">
    <name type="scientific">marine sediment metagenome</name>
    <dbReference type="NCBI Taxonomy" id="412755"/>
    <lineage>
        <taxon>unclassified sequences</taxon>
        <taxon>metagenomes</taxon>
        <taxon>ecological metagenomes</taxon>
    </lineage>
</organism>
<evidence type="ECO:0000259" key="4">
    <source>
        <dbReference type="Pfam" id="PF05567"/>
    </source>
</evidence>
<dbReference type="InterPro" id="IPR008707">
    <property type="entry name" value="B-propeller_PilY1"/>
</dbReference>
<evidence type="ECO:0000256" key="2">
    <source>
        <dbReference type="ARBA" id="ARBA00022837"/>
    </source>
</evidence>